<evidence type="ECO:0000256" key="9">
    <source>
        <dbReference type="ARBA" id="ARBA00022975"/>
    </source>
</evidence>
<dbReference type="InterPro" id="IPR033888">
    <property type="entry name" value="DHOD_1B"/>
</dbReference>
<dbReference type="UniPathway" id="UPA00070"/>
<dbReference type="GO" id="GO:1990663">
    <property type="term" value="F:dihydroorotate dehydrogenase (fumarate) activity"/>
    <property type="evidence" value="ECO:0007669"/>
    <property type="project" value="UniProtKB-EC"/>
</dbReference>
<evidence type="ECO:0000256" key="1">
    <source>
        <dbReference type="ARBA" id="ARBA00001694"/>
    </source>
</evidence>
<name>A0A1I2PWB5_9LACO</name>
<dbReference type="GO" id="GO:0005737">
    <property type="term" value="C:cytoplasm"/>
    <property type="evidence" value="ECO:0007669"/>
    <property type="project" value="UniProtKB-SubCell"/>
</dbReference>
<feature type="binding site" evidence="11">
    <location>
        <begin position="267"/>
        <end position="268"/>
    </location>
    <ligand>
        <name>FMN</name>
        <dbReference type="ChEBI" id="CHEBI:58210"/>
    </ligand>
</feature>
<dbReference type="InterPro" id="IPR049622">
    <property type="entry name" value="Dihydroorotate_DH_I"/>
</dbReference>
<dbReference type="GO" id="GO:0006207">
    <property type="term" value="P:'de novo' pyrimidine nucleobase biosynthetic process"/>
    <property type="evidence" value="ECO:0007669"/>
    <property type="project" value="TreeGrafter"/>
</dbReference>
<feature type="binding site" evidence="11">
    <location>
        <position position="129"/>
    </location>
    <ligand>
        <name>FMN</name>
        <dbReference type="ChEBI" id="CHEBI:58210"/>
    </ligand>
</feature>
<sequence length="311" mass="32941">MSDERLAVKLPGLDLKNPVMPASGTFGFGENPKYDLNELGAIVVKTTTVEARTGNPNPKIALMDNGVLNAVGLQNPGLEAVIAEKLPSLKQSYPSLPIVGSVGGSSEEDYVEVASRLSQSGYVDALELNISCPNVKKGGMAFGTVPEVAKKLTEEVKKASSVPVYVKLSPNVTDICAIAKAVEEGGADGLTMINTLLGMHIDLKTRKSVLGNLTGGFSGHGVLPVAIRMIYQVAHVCDLPIIGVGGIERPEDIIEMFLAGASAVQVGSAHFDDPLICPHLIEKLPDLMDELQISSLEELRKEVKEAFANEN</sequence>
<dbReference type="FunFam" id="3.20.20.70:FF:000027">
    <property type="entry name" value="Dihydropyrimidine dehydrogenase [NADP(+)]"/>
    <property type="match status" value="1"/>
</dbReference>
<dbReference type="InterPro" id="IPR012135">
    <property type="entry name" value="Dihydroorotate_DH_1_2"/>
</dbReference>
<evidence type="ECO:0000256" key="6">
    <source>
        <dbReference type="ARBA" id="ARBA00022490"/>
    </source>
</evidence>
<comment type="subunit">
    <text evidence="5">Homodimer.</text>
</comment>
<feature type="domain" description="Dihydroorotate dehydrogenase catalytic" evidence="12">
    <location>
        <begin position="6"/>
        <end position="288"/>
    </location>
</feature>
<keyword evidence="8 11" id="KW-0288">FMN</keyword>
<dbReference type="GO" id="GO:0044205">
    <property type="term" value="P:'de novo' UMP biosynthetic process"/>
    <property type="evidence" value="ECO:0007669"/>
    <property type="project" value="UniProtKB-UniRule"/>
</dbReference>
<feature type="binding site" evidence="11">
    <location>
        <begin position="69"/>
        <end position="73"/>
    </location>
    <ligand>
        <name>substrate</name>
    </ligand>
</feature>
<comment type="cofactor">
    <cofactor evidence="11">
        <name>FMN</name>
        <dbReference type="ChEBI" id="CHEBI:58210"/>
    </cofactor>
    <text evidence="11">Binds 1 FMN per subunit.</text>
</comment>
<reference evidence="14" key="1">
    <citation type="submission" date="2016-10" db="EMBL/GenBank/DDBJ databases">
        <authorList>
            <person name="Varghese N."/>
            <person name="Submissions S."/>
        </authorList>
    </citation>
    <scope>NUCLEOTIDE SEQUENCE [LARGE SCALE GENOMIC DNA]</scope>
    <source>
        <strain evidence="14">DSM 20403</strain>
    </source>
</reference>
<feature type="binding site" evidence="11">
    <location>
        <position position="193"/>
    </location>
    <ligand>
        <name>FMN</name>
        <dbReference type="ChEBI" id="CHEBI:58210"/>
    </ligand>
</feature>
<evidence type="ECO:0000313" key="13">
    <source>
        <dbReference type="EMBL" id="SFG17896.1"/>
    </source>
</evidence>
<proteinExistence type="inferred from homology"/>
<dbReference type="CDD" id="cd04740">
    <property type="entry name" value="DHOD_1B_like"/>
    <property type="match status" value="1"/>
</dbReference>
<comment type="caution">
    <text evidence="11">Lacks conserved residue(s) required for the propagation of feature annotation.</text>
</comment>
<feature type="binding site" evidence="11">
    <location>
        <begin position="45"/>
        <end position="46"/>
    </location>
    <ligand>
        <name>FMN</name>
        <dbReference type="ChEBI" id="CHEBI:58210"/>
    </ligand>
</feature>
<dbReference type="Proteomes" id="UP000182635">
    <property type="component" value="Unassembled WGS sequence"/>
</dbReference>
<comment type="catalytic activity">
    <reaction evidence="1">
        <text>(S)-dihydroorotate + fumarate = orotate + succinate</text>
        <dbReference type="Rhea" id="RHEA:30059"/>
        <dbReference type="ChEBI" id="CHEBI:29806"/>
        <dbReference type="ChEBI" id="CHEBI:30031"/>
        <dbReference type="ChEBI" id="CHEBI:30839"/>
        <dbReference type="ChEBI" id="CHEBI:30864"/>
        <dbReference type="EC" id="1.3.98.1"/>
    </reaction>
</comment>
<dbReference type="NCBIfam" id="NF005574">
    <property type="entry name" value="PRK07259.1"/>
    <property type="match status" value="1"/>
</dbReference>
<comment type="function">
    <text evidence="11">Catalyzes the conversion of dihydroorotate to orotate.</text>
</comment>
<comment type="catalytic activity">
    <reaction evidence="11">
        <text>(S)-dihydroorotate + A = orotate + AH2</text>
        <dbReference type="Rhea" id="RHEA:18073"/>
        <dbReference type="ChEBI" id="CHEBI:13193"/>
        <dbReference type="ChEBI" id="CHEBI:17499"/>
        <dbReference type="ChEBI" id="CHEBI:30839"/>
        <dbReference type="ChEBI" id="CHEBI:30864"/>
    </reaction>
</comment>
<evidence type="ECO:0000256" key="10">
    <source>
        <dbReference type="ARBA" id="ARBA00023002"/>
    </source>
</evidence>
<feature type="binding site" evidence="11">
    <location>
        <position position="23"/>
    </location>
    <ligand>
        <name>FMN</name>
        <dbReference type="ChEBI" id="CHEBI:58210"/>
    </ligand>
</feature>
<feature type="binding site" evidence="11">
    <location>
        <position position="219"/>
    </location>
    <ligand>
        <name>FMN</name>
        <dbReference type="ChEBI" id="CHEBI:58210"/>
    </ligand>
</feature>
<dbReference type="PANTHER" id="PTHR48109:SF1">
    <property type="entry name" value="DIHYDROOROTATE DEHYDROGENASE (FUMARATE)"/>
    <property type="match status" value="1"/>
</dbReference>
<feature type="active site" description="Nucleophile" evidence="11">
    <location>
        <position position="132"/>
    </location>
</feature>
<dbReference type="PIRSF" id="PIRSF000164">
    <property type="entry name" value="DHO_oxidase"/>
    <property type="match status" value="1"/>
</dbReference>
<dbReference type="EMBL" id="FOPI01000004">
    <property type="protein sequence ID" value="SFG17896.1"/>
    <property type="molecule type" value="Genomic_DNA"/>
</dbReference>
<dbReference type="InterPro" id="IPR005720">
    <property type="entry name" value="Dihydroorotate_DH_cat"/>
</dbReference>
<organism evidence="13 14">
    <name type="scientific">Ligilactobacillus ruminis DSM 20403 = NBRC 102161</name>
    <dbReference type="NCBI Taxonomy" id="1423798"/>
    <lineage>
        <taxon>Bacteria</taxon>
        <taxon>Bacillati</taxon>
        <taxon>Bacillota</taxon>
        <taxon>Bacilli</taxon>
        <taxon>Lactobacillales</taxon>
        <taxon>Lactobacillaceae</taxon>
        <taxon>Ligilactobacillus</taxon>
    </lineage>
</organism>
<dbReference type="NCBIfam" id="TIGR01037">
    <property type="entry name" value="pyrD_sub1_fam"/>
    <property type="match status" value="1"/>
</dbReference>
<evidence type="ECO:0000259" key="12">
    <source>
        <dbReference type="Pfam" id="PF01180"/>
    </source>
</evidence>
<dbReference type="Gene3D" id="3.20.20.70">
    <property type="entry name" value="Aldolase class I"/>
    <property type="match status" value="1"/>
</dbReference>
<dbReference type="SUPFAM" id="SSF51395">
    <property type="entry name" value="FMN-linked oxidoreductases"/>
    <property type="match status" value="1"/>
</dbReference>
<evidence type="ECO:0000256" key="4">
    <source>
        <dbReference type="ARBA" id="ARBA00008008"/>
    </source>
</evidence>
<evidence type="ECO:0000256" key="3">
    <source>
        <dbReference type="ARBA" id="ARBA00004725"/>
    </source>
</evidence>
<gene>
    <name evidence="11" type="primary">pyrD</name>
    <name evidence="13" type="ORF">SAMN02910432_00228</name>
</gene>
<comment type="subcellular location">
    <subcellularLocation>
        <location evidence="2 11">Cytoplasm</location>
    </subcellularLocation>
</comment>
<keyword evidence="9 11" id="KW-0665">Pyrimidine biosynthesis</keyword>
<evidence type="ECO:0000256" key="7">
    <source>
        <dbReference type="ARBA" id="ARBA00022630"/>
    </source>
</evidence>
<comment type="similarity">
    <text evidence="4 11">Belongs to the dihydroorotate dehydrogenase family. Type 1 subfamily.</text>
</comment>
<dbReference type="HAMAP" id="MF_00224">
    <property type="entry name" value="DHO_dh_type1"/>
    <property type="match status" value="1"/>
</dbReference>
<evidence type="ECO:0000256" key="2">
    <source>
        <dbReference type="ARBA" id="ARBA00004496"/>
    </source>
</evidence>
<feature type="binding site" evidence="11">
    <location>
        <position position="45"/>
    </location>
    <ligand>
        <name>substrate</name>
    </ligand>
</feature>
<feature type="binding site" evidence="11">
    <location>
        <position position="129"/>
    </location>
    <ligand>
        <name>substrate</name>
    </ligand>
</feature>
<feature type="binding site" evidence="11">
    <location>
        <begin position="245"/>
        <end position="246"/>
    </location>
    <ligand>
        <name>FMN</name>
        <dbReference type="ChEBI" id="CHEBI:58210"/>
    </ligand>
</feature>
<dbReference type="InterPro" id="IPR013785">
    <property type="entry name" value="Aldolase_TIM"/>
</dbReference>
<dbReference type="InterPro" id="IPR050074">
    <property type="entry name" value="DHO_dehydrogenase"/>
</dbReference>
<protein>
    <recommendedName>
        <fullName evidence="11">Dihydroorotate dehydrogenase</fullName>
        <shortName evidence="11">DHOD</shortName>
        <shortName evidence="11">DHODase</shortName>
        <shortName evidence="11">DHOdehase</shortName>
        <ecNumber evidence="11">1.3.-.-</ecNumber>
    </recommendedName>
</protein>
<evidence type="ECO:0000256" key="11">
    <source>
        <dbReference type="HAMAP-Rule" id="MF_00224"/>
    </source>
</evidence>
<keyword evidence="10 11" id="KW-0560">Oxidoreductase</keyword>
<evidence type="ECO:0000313" key="14">
    <source>
        <dbReference type="Proteomes" id="UP000182635"/>
    </source>
</evidence>
<dbReference type="Pfam" id="PF01180">
    <property type="entry name" value="DHO_dh"/>
    <property type="match status" value="1"/>
</dbReference>
<keyword evidence="7 11" id="KW-0285">Flavoprotein</keyword>
<evidence type="ECO:0000256" key="8">
    <source>
        <dbReference type="ARBA" id="ARBA00022643"/>
    </source>
</evidence>
<comment type="pathway">
    <text evidence="3 11">Pyrimidine metabolism; UMP biosynthesis via de novo pathway.</text>
</comment>
<dbReference type="InterPro" id="IPR024920">
    <property type="entry name" value="Dihydroorotate_DH_1"/>
</dbReference>
<feature type="binding site" evidence="11">
    <location>
        <position position="167"/>
    </location>
    <ligand>
        <name>FMN</name>
        <dbReference type="ChEBI" id="CHEBI:58210"/>
    </ligand>
</feature>
<feature type="binding site" evidence="11">
    <location>
        <begin position="194"/>
        <end position="195"/>
    </location>
    <ligand>
        <name>substrate</name>
    </ligand>
</feature>
<evidence type="ECO:0000256" key="5">
    <source>
        <dbReference type="ARBA" id="ARBA00011738"/>
    </source>
</evidence>
<dbReference type="AlphaFoldDB" id="A0A1I2PWB5"/>
<keyword evidence="6 11" id="KW-0963">Cytoplasm</keyword>
<dbReference type="PANTHER" id="PTHR48109">
    <property type="entry name" value="DIHYDROOROTATE DEHYDROGENASE (QUINONE), MITOCHONDRIAL-RELATED"/>
    <property type="match status" value="1"/>
</dbReference>
<dbReference type="RefSeq" id="WP_014073418.1">
    <property type="nucleotide sequence ID" value="NZ_AYYL01000004.1"/>
</dbReference>
<dbReference type="OrthoDB" id="9794954at2"/>
<accession>A0A1I2PWB5</accession>
<dbReference type="GeneID" id="29801731"/>
<dbReference type="EC" id="1.3.-.-" evidence="11"/>